<proteinExistence type="predicted"/>
<evidence type="ECO:0000259" key="2">
    <source>
        <dbReference type="Pfam" id="PF20432"/>
    </source>
</evidence>
<accession>A0AAE3MBY2</accession>
<evidence type="ECO:0000313" key="4">
    <source>
        <dbReference type="Proteomes" id="UP001207408"/>
    </source>
</evidence>
<feature type="domain" description="Antitoxin Xre/MbcA/ParS-like toxin-binding" evidence="1">
    <location>
        <begin position="121"/>
        <end position="169"/>
    </location>
</feature>
<comment type="caution">
    <text evidence="3">The sequence shown here is derived from an EMBL/GenBank/DDBJ whole genome shotgun (WGS) entry which is preliminary data.</text>
</comment>
<dbReference type="NCBIfam" id="TIGR02293">
    <property type="entry name" value="TAS_TIGR02293"/>
    <property type="match status" value="1"/>
</dbReference>
<dbReference type="Proteomes" id="UP001207408">
    <property type="component" value="Unassembled WGS sequence"/>
</dbReference>
<dbReference type="GO" id="GO:0003677">
    <property type="term" value="F:DNA binding"/>
    <property type="evidence" value="ECO:0007669"/>
    <property type="project" value="InterPro"/>
</dbReference>
<dbReference type="InterPro" id="IPR024467">
    <property type="entry name" value="Xre/MbcA/ParS-like_toxin-bd"/>
</dbReference>
<sequence>MAYLPYIYGINVYIMAAVKKFLISKPLDPHRSGRVHVIASTQGNIEWKTSEERINIIRQGVPYGAIENVSVNLGVATGKMLDHLSIAQRTYNKKKKEDAILDPRFSESILELQEIYDFGVDVFNNEKEKFLRWLKKPNQSLGNVTPESLFDSLTGINEVRKALTRMEYGNMA</sequence>
<name>A0AAE3MBY2_9BACT</name>
<feature type="domain" description="Antitoxin Xre-like helix-turn-helix" evidence="2">
    <location>
        <begin position="53"/>
        <end position="112"/>
    </location>
</feature>
<keyword evidence="4" id="KW-1185">Reference proteome</keyword>
<dbReference type="InterPro" id="IPR011979">
    <property type="entry name" value="Antitox_Xre"/>
</dbReference>
<dbReference type="RefSeq" id="WP_301197553.1">
    <property type="nucleotide sequence ID" value="NZ_JAPDPI010000002.1"/>
</dbReference>
<dbReference type="EMBL" id="JAPDPI010000002">
    <property type="protein sequence ID" value="MCW3804332.1"/>
    <property type="molecule type" value="Genomic_DNA"/>
</dbReference>
<evidence type="ECO:0000313" key="3">
    <source>
        <dbReference type="EMBL" id="MCW3804332.1"/>
    </source>
</evidence>
<dbReference type="Pfam" id="PF09722">
    <property type="entry name" value="Xre_MbcA_ParS_C"/>
    <property type="match status" value="1"/>
</dbReference>
<dbReference type="AlphaFoldDB" id="A0AAE3MBY2"/>
<dbReference type="Pfam" id="PF20432">
    <property type="entry name" value="Xre-like-HTH"/>
    <property type="match status" value="1"/>
</dbReference>
<reference evidence="3" key="1">
    <citation type="submission" date="2022-10" db="EMBL/GenBank/DDBJ databases">
        <authorList>
            <person name="Yu W.X."/>
        </authorList>
    </citation>
    <scope>NUCLEOTIDE SEQUENCE</scope>
    <source>
        <strain evidence="3">D04</strain>
    </source>
</reference>
<evidence type="ECO:0000259" key="1">
    <source>
        <dbReference type="Pfam" id="PF09722"/>
    </source>
</evidence>
<dbReference type="InterPro" id="IPR046847">
    <property type="entry name" value="Xre-like_HTH"/>
</dbReference>
<protein>
    <submittedName>
        <fullName evidence="3">DUF2384 domain-containing protein</fullName>
    </submittedName>
</protein>
<gene>
    <name evidence="3" type="ORF">OM074_01780</name>
</gene>
<organism evidence="3 4">
    <name type="scientific">Plebeiibacterium marinum</name>
    <dbReference type="NCBI Taxonomy" id="2992111"/>
    <lineage>
        <taxon>Bacteria</taxon>
        <taxon>Pseudomonadati</taxon>
        <taxon>Bacteroidota</taxon>
        <taxon>Bacteroidia</taxon>
        <taxon>Marinilabiliales</taxon>
        <taxon>Marinilabiliaceae</taxon>
        <taxon>Plebeiibacterium</taxon>
    </lineage>
</organism>